<proteinExistence type="predicted"/>
<sequence>MTLQVHVGLVELLRRHNITQQQLARAAQVRPATISALARQQVERVEFGTLAAVVGGLRTLGIQADIGDFLQVVEQPDPQAANARERALRLLGGDPHGLKPAGLAQPVAVAGPAVEDLLTDHRGLEP</sequence>
<dbReference type="AlphaFoldDB" id="A0AAU6Q8U1"/>
<dbReference type="EMBL" id="CP149786">
    <property type="protein sequence ID" value="WYF46852.1"/>
    <property type="molecule type" value="Genomic_DNA"/>
</dbReference>
<dbReference type="Gene3D" id="1.10.260.40">
    <property type="entry name" value="lambda repressor-like DNA-binding domains"/>
    <property type="match status" value="1"/>
</dbReference>
<dbReference type="RefSeq" id="WP_339098372.1">
    <property type="nucleotide sequence ID" value="NZ_CP149786.1"/>
</dbReference>
<dbReference type="Pfam" id="PF13443">
    <property type="entry name" value="HTH_26"/>
    <property type="match status" value="1"/>
</dbReference>
<accession>A0AAU6Q8U1</accession>
<feature type="domain" description="HTH cro/C1-type" evidence="1">
    <location>
        <begin position="9"/>
        <end position="37"/>
    </location>
</feature>
<gene>
    <name evidence="2" type="ORF">WDJ50_18775</name>
</gene>
<dbReference type="InterPro" id="IPR010982">
    <property type="entry name" value="Lambda_DNA-bd_dom_sf"/>
</dbReference>
<protein>
    <submittedName>
        <fullName evidence="2">Helix-turn-helix transcriptional regulator</fullName>
    </submittedName>
</protein>
<dbReference type="GO" id="GO:0003677">
    <property type="term" value="F:DNA binding"/>
    <property type="evidence" value="ECO:0007669"/>
    <property type="project" value="InterPro"/>
</dbReference>
<organism evidence="2">
    <name type="scientific">Deinococcus sp. VB142</name>
    <dbReference type="NCBI Taxonomy" id="3112952"/>
    <lineage>
        <taxon>Bacteria</taxon>
        <taxon>Thermotogati</taxon>
        <taxon>Deinococcota</taxon>
        <taxon>Deinococci</taxon>
        <taxon>Deinococcales</taxon>
        <taxon>Deinococcaceae</taxon>
        <taxon>Deinococcus</taxon>
    </lineage>
</organism>
<name>A0AAU6Q8U1_9DEIO</name>
<evidence type="ECO:0000259" key="1">
    <source>
        <dbReference type="PROSITE" id="PS50943"/>
    </source>
</evidence>
<evidence type="ECO:0000313" key="2">
    <source>
        <dbReference type="EMBL" id="WYF46852.1"/>
    </source>
</evidence>
<dbReference type="SUPFAM" id="SSF47413">
    <property type="entry name" value="lambda repressor-like DNA-binding domains"/>
    <property type="match status" value="1"/>
</dbReference>
<dbReference type="InterPro" id="IPR001387">
    <property type="entry name" value="Cro/C1-type_HTH"/>
</dbReference>
<geneLocation type="plasmid" evidence="2">
    <name>p3</name>
</geneLocation>
<reference evidence="2" key="1">
    <citation type="submission" date="2024-03" db="EMBL/GenBank/DDBJ databases">
        <title>Deinococcus weizhi sp. nov., isolated from human skin.</title>
        <authorList>
            <person name="Wei Z."/>
            <person name="Tian F."/>
            <person name="Yang C."/>
            <person name="Xin L.T."/>
            <person name="Wen Z.J."/>
            <person name="Lan K.C."/>
            <person name="Yu L."/>
            <person name="Zhe W."/>
            <person name="Dan F.D."/>
            <person name="Jun W."/>
            <person name="Rui Z."/>
            <person name="Yong X.J."/>
            <person name="Ting Y."/>
            <person name="Wei X."/>
            <person name="Xu Z.G."/>
            <person name="Xin Z."/>
            <person name="Dong F.G."/>
            <person name="Ni X.M."/>
            <person name="Zheng M.G."/>
            <person name="Chun Y."/>
            <person name="Qian W.X."/>
        </authorList>
    </citation>
    <scope>NUCLEOTIDE SEQUENCE</scope>
    <source>
        <strain evidence="2">VB142</strain>
        <plasmid evidence="2">p3</plasmid>
    </source>
</reference>
<dbReference type="PROSITE" id="PS50943">
    <property type="entry name" value="HTH_CROC1"/>
    <property type="match status" value="1"/>
</dbReference>
<keyword evidence="2" id="KW-0614">Plasmid</keyword>